<dbReference type="RefSeq" id="WP_196194445.1">
    <property type="nucleotide sequence ID" value="NZ_JADPRT010000005.1"/>
</dbReference>
<dbReference type="Gene3D" id="1.10.10.10">
    <property type="entry name" value="Winged helix-like DNA-binding domain superfamily/Winged helix DNA-binding domain"/>
    <property type="match status" value="2"/>
</dbReference>
<keyword evidence="8" id="KW-1185">Reference proteome</keyword>
<dbReference type="GO" id="GO:0043565">
    <property type="term" value="F:sequence-specific DNA binding"/>
    <property type="evidence" value="ECO:0007669"/>
    <property type="project" value="InterPro"/>
</dbReference>
<dbReference type="Pfam" id="PF13404">
    <property type="entry name" value="HTH_AsnC-type"/>
    <property type="match status" value="2"/>
</dbReference>
<dbReference type="InterPro" id="IPR036390">
    <property type="entry name" value="WH_DNA-bd_sf"/>
</dbReference>
<reference evidence="7" key="1">
    <citation type="submission" date="2020-11" db="EMBL/GenBank/DDBJ databases">
        <title>Isolation and identification of active actinomycetes.</title>
        <authorList>
            <person name="Yu B."/>
        </authorList>
    </citation>
    <scope>NUCLEOTIDE SEQUENCE</scope>
    <source>
        <strain evidence="7">NEAU-YB345</strain>
    </source>
</reference>
<evidence type="ECO:0000256" key="4">
    <source>
        <dbReference type="SAM" id="MobiDB-lite"/>
    </source>
</evidence>
<dbReference type="PANTHER" id="PTHR30154">
    <property type="entry name" value="LEUCINE-RESPONSIVE REGULATORY PROTEIN"/>
    <property type="match status" value="1"/>
</dbReference>
<evidence type="ECO:0000313" key="8">
    <source>
        <dbReference type="Proteomes" id="UP000657385"/>
    </source>
</evidence>
<dbReference type="Pfam" id="PF01037">
    <property type="entry name" value="AsnC_trans_reg"/>
    <property type="match status" value="1"/>
</dbReference>
<feature type="region of interest" description="Disordered" evidence="4">
    <location>
        <begin position="328"/>
        <end position="349"/>
    </location>
</feature>
<keyword evidence="2" id="KW-0238">DNA-binding</keyword>
<sequence>MNESSTAAAAISEDELALVHALQVQPRATWTDLADALGCTTVTASRRWQRLHEEGIAWVTAVPGAHCAAFTAFVRLRCAAGHREEVAAQLAQDPEAVTIELTAGSFDLFVEVITADLAAFTRYLLARVEQIRGVTQASVAVATHVVTEASRWRLDALEPRASSALADTAQARSSERPSARQLTDLDLRLLTALGADGRQPWDRLAGTAGTSAATARRRIERLLATEEAALRCDIAAPLFGRPVTLSLHAEVPATDLAATARSLTALTSVRLVATLAGPDNLLATFWLRSVEEVHRIESELVARHPAVRVTDRALALRAVKRMGHLLDPSGRSTASVPLGPWATQGPEPD</sequence>
<dbReference type="InterPro" id="IPR000485">
    <property type="entry name" value="AsnC-type_HTH_dom"/>
</dbReference>
<evidence type="ECO:0000259" key="5">
    <source>
        <dbReference type="Pfam" id="PF01037"/>
    </source>
</evidence>
<evidence type="ECO:0000313" key="7">
    <source>
        <dbReference type="EMBL" id="MBF9069292.1"/>
    </source>
</evidence>
<feature type="domain" description="HTH asnC-type" evidence="6">
    <location>
        <begin position="182"/>
        <end position="222"/>
    </location>
</feature>
<comment type="caution">
    <text evidence="7">The sequence shown here is derived from an EMBL/GenBank/DDBJ whole genome shotgun (WGS) entry which is preliminary data.</text>
</comment>
<feature type="domain" description="HTH asnC-type" evidence="6">
    <location>
        <begin position="17"/>
        <end position="52"/>
    </location>
</feature>
<dbReference type="InterPro" id="IPR011008">
    <property type="entry name" value="Dimeric_a/b-barrel"/>
</dbReference>
<dbReference type="InterPro" id="IPR036388">
    <property type="entry name" value="WH-like_DNA-bd_sf"/>
</dbReference>
<dbReference type="InterPro" id="IPR019888">
    <property type="entry name" value="Tscrpt_reg_AsnC-like"/>
</dbReference>
<dbReference type="SUPFAM" id="SSF54909">
    <property type="entry name" value="Dimeric alpha+beta barrel"/>
    <property type="match status" value="1"/>
</dbReference>
<proteinExistence type="predicted"/>
<name>A0A931B4M8_9ACTN</name>
<dbReference type="SMART" id="SM00344">
    <property type="entry name" value="HTH_ASNC"/>
    <property type="match status" value="2"/>
</dbReference>
<dbReference type="SUPFAM" id="SSF46785">
    <property type="entry name" value="Winged helix' DNA-binding domain"/>
    <property type="match status" value="2"/>
</dbReference>
<dbReference type="GO" id="GO:0005829">
    <property type="term" value="C:cytosol"/>
    <property type="evidence" value="ECO:0007669"/>
    <property type="project" value="TreeGrafter"/>
</dbReference>
<keyword evidence="1" id="KW-0805">Transcription regulation</keyword>
<dbReference type="AlphaFoldDB" id="A0A931B4M8"/>
<dbReference type="EMBL" id="JADPRT010000005">
    <property type="protein sequence ID" value="MBF9069292.1"/>
    <property type="molecule type" value="Genomic_DNA"/>
</dbReference>
<keyword evidence="3" id="KW-0804">Transcription</keyword>
<dbReference type="InterPro" id="IPR019887">
    <property type="entry name" value="Tscrpt_reg_AsnC/Lrp_C"/>
</dbReference>
<evidence type="ECO:0000256" key="2">
    <source>
        <dbReference type="ARBA" id="ARBA00023125"/>
    </source>
</evidence>
<organism evidence="7 8">
    <name type="scientific">Streptacidiphilus fuscans</name>
    <dbReference type="NCBI Taxonomy" id="2789292"/>
    <lineage>
        <taxon>Bacteria</taxon>
        <taxon>Bacillati</taxon>
        <taxon>Actinomycetota</taxon>
        <taxon>Actinomycetes</taxon>
        <taxon>Kitasatosporales</taxon>
        <taxon>Streptomycetaceae</taxon>
        <taxon>Streptacidiphilus</taxon>
    </lineage>
</organism>
<feature type="domain" description="Transcription regulator AsnC/Lrp ligand binding" evidence="5">
    <location>
        <begin position="74"/>
        <end position="141"/>
    </location>
</feature>
<dbReference type="GO" id="GO:0043200">
    <property type="term" value="P:response to amino acid"/>
    <property type="evidence" value="ECO:0007669"/>
    <property type="project" value="TreeGrafter"/>
</dbReference>
<dbReference type="PANTHER" id="PTHR30154:SF34">
    <property type="entry name" value="TRANSCRIPTIONAL REGULATOR AZLB"/>
    <property type="match status" value="1"/>
</dbReference>
<dbReference type="Proteomes" id="UP000657385">
    <property type="component" value="Unassembled WGS sequence"/>
</dbReference>
<evidence type="ECO:0000256" key="3">
    <source>
        <dbReference type="ARBA" id="ARBA00023163"/>
    </source>
</evidence>
<gene>
    <name evidence="7" type="ORF">I2501_14795</name>
</gene>
<dbReference type="Gene3D" id="3.30.70.920">
    <property type="match status" value="2"/>
</dbReference>
<accession>A0A931B4M8</accession>
<evidence type="ECO:0000259" key="6">
    <source>
        <dbReference type="Pfam" id="PF13404"/>
    </source>
</evidence>
<protein>
    <submittedName>
        <fullName evidence="7">Lrp/AsnC family transcriptional regulator</fullName>
    </submittedName>
</protein>
<evidence type="ECO:0000256" key="1">
    <source>
        <dbReference type="ARBA" id="ARBA00023015"/>
    </source>
</evidence>